<evidence type="ECO:0000256" key="2">
    <source>
        <dbReference type="ARBA" id="ARBA00022801"/>
    </source>
</evidence>
<keyword evidence="4" id="KW-1185">Reference proteome</keyword>
<dbReference type="Pfam" id="PF02113">
    <property type="entry name" value="Peptidase_S13"/>
    <property type="match status" value="2"/>
</dbReference>
<dbReference type="GO" id="GO:0006508">
    <property type="term" value="P:proteolysis"/>
    <property type="evidence" value="ECO:0007669"/>
    <property type="project" value="InterPro"/>
</dbReference>
<gene>
    <name evidence="3" type="ORF">HCG48_03275</name>
</gene>
<name>A0A6H1TUU4_9CYAN</name>
<sequence length="437" mass="47230">MLELLTTGLVSVWLEMAGVEPSAQEAIELLVGPPIPGLVFGKEGDAIAERRLQQYLQGLTAGGMSANAQGIWIQSDYQLLADNQGTIPRPAASITKVATSLASLLVWGIDHQFETRIKTAGSIANGVLQGDLIVEGSNDPFFVWEEAIALGNALNQLGIRRVTGNLIISGSFVMNFDGDRASSGRQLKQALDSSQWSREIEEYYWKMAPGTPKPQVAISGTVRLQSDPVKTAKLAIRHQSLPLVALLKQMNIYSNNQMAQMLADALGGAQKVRTLAARAAGVPLAEIQLINGSGLGQENQISPRAAVALFMAIDRYIQPHSLNLSDVFPVAGRDGGTMDYRNIPQGAIVKTGTLWDVSALAGVLPTKDKGQVWFAVINGGGDYVLTFREEQDRLLNQLLQDWQTSLLPPSALNRARRDRLKSLNIGDASRNELLWGG</sequence>
<dbReference type="KEGG" id="oxy:HCG48_03275"/>
<keyword evidence="3" id="KW-0645">Protease</keyword>
<dbReference type="Gene3D" id="3.40.710.10">
    <property type="entry name" value="DD-peptidase/beta-lactamase superfamily"/>
    <property type="match status" value="1"/>
</dbReference>
<dbReference type="EMBL" id="CP051167">
    <property type="protein sequence ID" value="QIZ69720.1"/>
    <property type="molecule type" value="Genomic_DNA"/>
</dbReference>
<organism evidence="3 4">
    <name type="scientific">Oxynema aestuarii AP17</name>
    <dbReference type="NCBI Taxonomy" id="2064643"/>
    <lineage>
        <taxon>Bacteria</taxon>
        <taxon>Bacillati</taxon>
        <taxon>Cyanobacteriota</taxon>
        <taxon>Cyanophyceae</taxon>
        <taxon>Oscillatoriophycideae</taxon>
        <taxon>Oscillatoriales</taxon>
        <taxon>Oscillatoriaceae</taxon>
        <taxon>Oxynema</taxon>
        <taxon>Oxynema aestuarii</taxon>
    </lineage>
</organism>
<dbReference type="GO" id="GO:0000270">
    <property type="term" value="P:peptidoglycan metabolic process"/>
    <property type="evidence" value="ECO:0007669"/>
    <property type="project" value="TreeGrafter"/>
</dbReference>
<dbReference type="PANTHER" id="PTHR30023:SF0">
    <property type="entry name" value="PENICILLIN-SENSITIVE CARBOXYPEPTIDASE A"/>
    <property type="match status" value="1"/>
</dbReference>
<dbReference type="AlphaFoldDB" id="A0A6H1TUU4"/>
<comment type="similarity">
    <text evidence="1">Belongs to the peptidase S13 family.</text>
</comment>
<keyword evidence="2" id="KW-0378">Hydrolase</keyword>
<dbReference type="PRINTS" id="PR00922">
    <property type="entry name" value="DADACBPTASE3"/>
</dbReference>
<proteinExistence type="inferred from homology"/>
<evidence type="ECO:0000256" key="1">
    <source>
        <dbReference type="ARBA" id="ARBA00006096"/>
    </source>
</evidence>
<dbReference type="Gene3D" id="3.50.80.20">
    <property type="entry name" value="D-Ala-D-Ala carboxypeptidase C, peptidase S13"/>
    <property type="match status" value="1"/>
</dbReference>
<dbReference type="PANTHER" id="PTHR30023">
    <property type="entry name" value="D-ALANYL-D-ALANINE CARBOXYPEPTIDASE"/>
    <property type="match status" value="1"/>
</dbReference>
<accession>A0A6H1TUU4</accession>
<dbReference type="InterPro" id="IPR012338">
    <property type="entry name" value="Beta-lactam/transpept-like"/>
</dbReference>
<evidence type="ECO:0000313" key="4">
    <source>
        <dbReference type="Proteomes" id="UP000500857"/>
    </source>
</evidence>
<keyword evidence="3" id="KW-0121">Carboxypeptidase</keyword>
<dbReference type="SUPFAM" id="SSF56601">
    <property type="entry name" value="beta-lactamase/transpeptidase-like"/>
    <property type="match status" value="1"/>
</dbReference>
<protein>
    <submittedName>
        <fullName evidence="3">D-alanyl-D-alanine carboxypeptidase</fullName>
    </submittedName>
</protein>
<reference evidence="3 4" key="1">
    <citation type="submission" date="2020-04" db="EMBL/GenBank/DDBJ databases">
        <authorList>
            <person name="Basu S."/>
            <person name="Maruthanayagam V."/>
            <person name="Chakraborty S."/>
            <person name="Pramanik A."/>
            <person name="Mukherjee J."/>
            <person name="Brink B."/>
        </authorList>
    </citation>
    <scope>NUCLEOTIDE SEQUENCE [LARGE SCALE GENOMIC DNA]</scope>
    <source>
        <strain evidence="3 4">AP17</strain>
    </source>
</reference>
<evidence type="ECO:0000313" key="3">
    <source>
        <dbReference type="EMBL" id="QIZ69720.1"/>
    </source>
</evidence>
<dbReference type="Proteomes" id="UP000500857">
    <property type="component" value="Chromosome"/>
</dbReference>
<dbReference type="GO" id="GO:0004185">
    <property type="term" value="F:serine-type carboxypeptidase activity"/>
    <property type="evidence" value="ECO:0007669"/>
    <property type="project" value="InterPro"/>
</dbReference>
<dbReference type="RefSeq" id="WP_168567877.1">
    <property type="nucleotide sequence ID" value="NZ_CP051167.1"/>
</dbReference>
<dbReference type="InterPro" id="IPR000667">
    <property type="entry name" value="Peptidase_S13"/>
</dbReference>